<dbReference type="PIRSF" id="PIRSF007949">
    <property type="entry name" value="VPS16"/>
    <property type="match status" value="1"/>
</dbReference>
<dbReference type="GO" id="GO:0005768">
    <property type="term" value="C:endosome"/>
    <property type="evidence" value="ECO:0007669"/>
    <property type="project" value="TreeGrafter"/>
</dbReference>
<evidence type="ECO:0000256" key="2">
    <source>
        <dbReference type="PIRNR" id="PIRNR007949"/>
    </source>
</evidence>
<accession>F4PVL2</accession>
<name>F4PVL2_CACFS</name>
<gene>
    <name evidence="5" type="primary">vps16</name>
    <name evidence="5" type="ORF">DFA_07142</name>
</gene>
<dbReference type="PANTHER" id="PTHR12811">
    <property type="entry name" value="VACUOLAR PROTEIN SORTING VPS16"/>
    <property type="match status" value="1"/>
</dbReference>
<dbReference type="GO" id="GO:0003779">
    <property type="term" value="F:actin binding"/>
    <property type="evidence" value="ECO:0007669"/>
    <property type="project" value="TreeGrafter"/>
</dbReference>
<dbReference type="Gene3D" id="1.10.150.780">
    <property type="entry name" value="Vps16, C-terminal region"/>
    <property type="match status" value="1"/>
</dbReference>
<dbReference type="InterPro" id="IPR006925">
    <property type="entry name" value="Vps16_C"/>
</dbReference>
<dbReference type="Pfam" id="PF04840">
    <property type="entry name" value="Vps16_C"/>
    <property type="match status" value="1"/>
</dbReference>
<dbReference type="SUPFAM" id="SSF82171">
    <property type="entry name" value="DPP6 N-terminal domain-like"/>
    <property type="match status" value="1"/>
</dbReference>
<comment type="similarity">
    <text evidence="1 2">Belongs to the VPS16 family.</text>
</comment>
<dbReference type="InterPro" id="IPR006926">
    <property type="entry name" value="Vps16_N"/>
</dbReference>
<dbReference type="GO" id="GO:0006886">
    <property type="term" value="P:intracellular protein transport"/>
    <property type="evidence" value="ECO:0007669"/>
    <property type="project" value="InterPro"/>
</dbReference>
<evidence type="ECO:0008006" key="7">
    <source>
        <dbReference type="Google" id="ProtNLM"/>
    </source>
</evidence>
<dbReference type="GO" id="GO:0042144">
    <property type="term" value="P:vacuole fusion, non-autophagic"/>
    <property type="evidence" value="ECO:0007669"/>
    <property type="project" value="TreeGrafter"/>
</dbReference>
<evidence type="ECO:0000313" key="6">
    <source>
        <dbReference type="Proteomes" id="UP000007797"/>
    </source>
</evidence>
<dbReference type="InterPro" id="IPR016534">
    <property type="entry name" value="VPS16"/>
</dbReference>
<feature type="domain" description="Vps16 C-terminal" evidence="3">
    <location>
        <begin position="511"/>
        <end position="829"/>
    </location>
</feature>
<reference evidence="6" key="1">
    <citation type="journal article" date="2011" name="Genome Res.">
        <title>Phylogeny-wide analysis of social amoeba genomes highlights ancient origins for complex intercellular communication.</title>
        <authorList>
            <person name="Heidel A.J."/>
            <person name="Lawal H.M."/>
            <person name="Felder M."/>
            <person name="Schilde C."/>
            <person name="Helps N.R."/>
            <person name="Tunggal B."/>
            <person name="Rivero F."/>
            <person name="John U."/>
            <person name="Schleicher M."/>
            <person name="Eichinger L."/>
            <person name="Platzer M."/>
            <person name="Noegel A.A."/>
            <person name="Schaap P."/>
            <person name="Gloeckner G."/>
        </authorList>
    </citation>
    <scope>NUCLEOTIDE SEQUENCE [LARGE SCALE GENOMIC DNA]</scope>
    <source>
        <strain evidence="6">SH3</strain>
    </source>
</reference>
<dbReference type="GO" id="GO:0016197">
    <property type="term" value="P:endosomal transport"/>
    <property type="evidence" value="ECO:0007669"/>
    <property type="project" value="TreeGrafter"/>
</dbReference>
<evidence type="ECO:0000256" key="1">
    <source>
        <dbReference type="ARBA" id="ARBA00009250"/>
    </source>
</evidence>
<protein>
    <recommendedName>
        <fullName evidence="7">Vacuolar protein sorting-associated protein 16 homolog</fullName>
    </recommendedName>
</protein>
<dbReference type="GeneID" id="14872313"/>
<sequence>MEVTSSWISIGEWYVSKKEIYTMSWDVDLQKNIVIAAPNGGPIAVTRDRTKIVEANIQTSKPLIFLYTASGQPVSQLIYDGNIIAMDWIENERLVTVTSNGTISVYNIFGETLSQNNYYDLIDHEDIIDCRISNSGIVVLTNQFNFYHIELFKSERPTKMADQYKEELDREGPSAWAVVESVYSTQHGSLGAELIVATRNSVYNVDASRADNQLTAQHYVRIVVSPCGKKMACLSPNPNGEQYDLYIYKTDFSSQLAKYMGVAKRTPHALKWVGSEGVMMTWNHSMRYFEAGESIVVPSHDPESRAPVFVVTEIDGLRIISEGISEFFQRVPSELRDIFDFGSGAPSSFLYSAAADFANHDPKADEAIRQIRANLDIAVGTCISAAGYEFSRAEQSRLLKAASFGKCFLDSYNPDAFVATCRSLRVLNAIRHFEIGIPMTMRQYNFLGPETVIRCLIERRKHLLAWRICDYLKIKSDFVLNHWACTKVRTNLPEDVLSQVIIEKLEAVPGISYANIASAAHNARRPNLAIKLLDYEPRAADQVPPLITIGQHEMALNKAIESGDTDLVYLVLLELKRQSGLTDGFLEIVFSRPVALDLLISFCKQKGDVVMLKKIYSIRGQVKETGHLHLSEAFSTDEFDIRHKHLAMAGSAYSQSKDKDDLVYAKLCEDQAKLELLQKELENQHEGKEFLGISLSDTIYQLILLGEHKRVSKIKSEFKVSDRRFWWIKIKALSQVGDWEELHNFAKEKKSPVGYEPFVEVCMDFSNPVEALRYIPKIQDHVNRAQAYLQINYFREAAETAFKEKNLDLLNFIARKCTNPEASNIIDQMRAQLSK</sequence>
<proteinExistence type="inferred from homology"/>
<dbReference type="EMBL" id="GL883013">
    <property type="protein sequence ID" value="EGG20026.1"/>
    <property type="molecule type" value="Genomic_DNA"/>
</dbReference>
<dbReference type="InterPro" id="IPR038132">
    <property type="entry name" value="Vps16_C_sf"/>
</dbReference>
<keyword evidence="6" id="KW-1185">Reference proteome</keyword>
<evidence type="ECO:0000259" key="3">
    <source>
        <dbReference type="Pfam" id="PF04840"/>
    </source>
</evidence>
<dbReference type="AlphaFoldDB" id="F4PVL2"/>
<dbReference type="GO" id="GO:0030897">
    <property type="term" value="C:HOPS complex"/>
    <property type="evidence" value="ECO:0007669"/>
    <property type="project" value="TreeGrafter"/>
</dbReference>
<evidence type="ECO:0000313" key="5">
    <source>
        <dbReference type="EMBL" id="EGG20026.1"/>
    </source>
</evidence>
<dbReference type="KEGG" id="dfa:DFA_07142"/>
<dbReference type="GO" id="GO:0005765">
    <property type="term" value="C:lysosomal membrane"/>
    <property type="evidence" value="ECO:0007669"/>
    <property type="project" value="TreeGrafter"/>
</dbReference>
<dbReference type="OMA" id="WCGDDCL"/>
<dbReference type="OrthoDB" id="1792at2759"/>
<dbReference type="RefSeq" id="XP_004367009.1">
    <property type="nucleotide sequence ID" value="XM_004366952.1"/>
</dbReference>
<feature type="domain" description="Vps16 N-terminal" evidence="4">
    <location>
        <begin position="4"/>
        <end position="418"/>
    </location>
</feature>
<evidence type="ECO:0000259" key="4">
    <source>
        <dbReference type="Pfam" id="PF04841"/>
    </source>
</evidence>
<organism evidence="5 6">
    <name type="scientific">Cavenderia fasciculata</name>
    <name type="common">Slime mold</name>
    <name type="synonym">Dictyostelium fasciculatum</name>
    <dbReference type="NCBI Taxonomy" id="261658"/>
    <lineage>
        <taxon>Eukaryota</taxon>
        <taxon>Amoebozoa</taxon>
        <taxon>Evosea</taxon>
        <taxon>Eumycetozoa</taxon>
        <taxon>Dictyostelia</taxon>
        <taxon>Acytosteliales</taxon>
        <taxon>Cavenderiaceae</taxon>
        <taxon>Cavenderia</taxon>
    </lineage>
</organism>
<dbReference type="Pfam" id="PF04841">
    <property type="entry name" value="Vps16_N"/>
    <property type="match status" value="1"/>
</dbReference>
<dbReference type="PANTHER" id="PTHR12811:SF0">
    <property type="entry name" value="VACUOLAR PROTEIN SORTING-ASSOCIATED PROTEIN 16 HOMOLOG"/>
    <property type="match status" value="1"/>
</dbReference>
<dbReference type="FunFam" id="1.10.150.780:FF:000001">
    <property type="entry name" value="Vacuolar protein sorting-associated protein 16 homolog"/>
    <property type="match status" value="1"/>
</dbReference>
<dbReference type="STRING" id="1054147.F4PVL2"/>
<dbReference type="Proteomes" id="UP000007797">
    <property type="component" value="Unassembled WGS sequence"/>
</dbReference>